<dbReference type="SUPFAM" id="SSF54160">
    <property type="entry name" value="Chromo domain-like"/>
    <property type="match status" value="1"/>
</dbReference>
<name>A0A811R0M2_9POAL</name>
<dbReference type="Pfam" id="PF24626">
    <property type="entry name" value="SH3_Tf2-1"/>
    <property type="match status" value="1"/>
</dbReference>
<dbReference type="InterPro" id="IPR016197">
    <property type="entry name" value="Chromo-like_dom_sf"/>
</dbReference>
<dbReference type="PANTHER" id="PTHR46148">
    <property type="entry name" value="CHROMO DOMAIN-CONTAINING PROTEIN"/>
    <property type="match status" value="1"/>
</dbReference>
<dbReference type="OrthoDB" id="786789at2759"/>
<evidence type="ECO:0000313" key="4">
    <source>
        <dbReference type="Proteomes" id="UP000604825"/>
    </source>
</evidence>
<dbReference type="InterPro" id="IPR000953">
    <property type="entry name" value="Chromo/chromo_shadow_dom"/>
</dbReference>
<reference evidence="3" key="1">
    <citation type="submission" date="2020-10" db="EMBL/GenBank/DDBJ databases">
        <authorList>
            <person name="Han B."/>
            <person name="Lu T."/>
            <person name="Zhao Q."/>
            <person name="Huang X."/>
            <person name="Zhao Y."/>
        </authorList>
    </citation>
    <scope>NUCLEOTIDE SEQUENCE</scope>
</reference>
<feature type="compositionally biased region" description="Basic residues" evidence="1">
    <location>
        <begin position="174"/>
        <end position="192"/>
    </location>
</feature>
<evidence type="ECO:0000313" key="3">
    <source>
        <dbReference type="EMBL" id="CAD6262538.1"/>
    </source>
</evidence>
<dbReference type="InterPro" id="IPR023780">
    <property type="entry name" value="Chromo_domain"/>
</dbReference>
<gene>
    <name evidence="3" type="ORF">NCGR_LOCUS45877</name>
</gene>
<dbReference type="PANTHER" id="PTHR46148:SF57">
    <property type="entry name" value="OS12G0499874 PROTEIN"/>
    <property type="match status" value="1"/>
</dbReference>
<dbReference type="Gene3D" id="2.40.50.40">
    <property type="match status" value="1"/>
</dbReference>
<dbReference type="PROSITE" id="PS50013">
    <property type="entry name" value="CHROMO_2"/>
    <property type="match status" value="1"/>
</dbReference>
<feature type="region of interest" description="Disordered" evidence="1">
    <location>
        <begin position="165"/>
        <end position="192"/>
    </location>
</feature>
<feature type="domain" description="Chromo" evidence="2">
    <location>
        <begin position="100"/>
        <end position="148"/>
    </location>
</feature>
<evidence type="ECO:0000259" key="2">
    <source>
        <dbReference type="PROSITE" id="PS50013"/>
    </source>
</evidence>
<keyword evidence="4" id="KW-1185">Reference proteome</keyword>
<protein>
    <recommendedName>
        <fullName evidence="2">Chromo domain-containing protein</fullName>
    </recommendedName>
</protein>
<sequence>MKTQADKHRVDRQFSVGDLVWLKIQPYAQSSVASRVCTKLGYRYFGPYEVESRVGQVAYKLKLPDHSKVHLVLYVSLLKKVIGSAPIQFSLLPKEPSAMQTPEMVLDRRVHNKAHRTSYQLLIKWKNSPAELATWEEDEIIRLFPEFMAWGQAVANGGGNVIVRKVPASPEGKRSKRARKPNPKFHGPSWKK</sequence>
<dbReference type="InterPro" id="IPR056924">
    <property type="entry name" value="SH3_Tf2-1"/>
</dbReference>
<dbReference type="Pfam" id="PF00385">
    <property type="entry name" value="Chromo"/>
    <property type="match status" value="1"/>
</dbReference>
<dbReference type="EMBL" id="CAJGYO010000012">
    <property type="protein sequence ID" value="CAD6262538.1"/>
    <property type="molecule type" value="Genomic_DNA"/>
</dbReference>
<evidence type="ECO:0000256" key="1">
    <source>
        <dbReference type="SAM" id="MobiDB-lite"/>
    </source>
</evidence>
<proteinExistence type="predicted"/>
<dbReference type="Proteomes" id="UP000604825">
    <property type="component" value="Unassembled WGS sequence"/>
</dbReference>
<comment type="caution">
    <text evidence="3">The sequence shown here is derived from an EMBL/GenBank/DDBJ whole genome shotgun (WGS) entry which is preliminary data.</text>
</comment>
<accession>A0A811R0M2</accession>
<organism evidence="3 4">
    <name type="scientific">Miscanthus lutarioriparius</name>
    <dbReference type="NCBI Taxonomy" id="422564"/>
    <lineage>
        <taxon>Eukaryota</taxon>
        <taxon>Viridiplantae</taxon>
        <taxon>Streptophyta</taxon>
        <taxon>Embryophyta</taxon>
        <taxon>Tracheophyta</taxon>
        <taxon>Spermatophyta</taxon>
        <taxon>Magnoliopsida</taxon>
        <taxon>Liliopsida</taxon>
        <taxon>Poales</taxon>
        <taxon>Poaceae</taxon>
        <taxon>PACMAD clade</taxon>
        <taxon>Panicoideae</taxon>
        <taxon>Andropogonodae</taxon>
        <taxon>Andropogoneae</taxon>
        <taxon>Saccharinae</taxon>
        <taxon>Miscanthus</taxon>
    </lineage>
</organism>
<dbReference type="AlphaFoldDB" id="A0A811R0M2"/>